<dbReference type="OrthoDB" id="3361196at2759"/>
<keyword evidence="1" id="KW-0732">Signal</keyword>
<sequence length="197" mass="20809">MTIYLKTIITLLLTAVTLGNLSFALSPLPVVTEVPINMRSLQMHRRASSDAEPNFPDQPPSCPICAANYSNIDSCAEAAPVLANFSMIIFNPGAFIDVIKCACTDTFQSVYPQCVDCFQQTNQTAFLDAPDIPAVLSGIRQICALESTLLGGAATADGEATPTPTSTNTAALHDVMGIAVLRSVLLATFTVSVVLVL</sequence>
<evidence type="ECO:0000256" key="1">
    <source>
        <dbReference type="SAM" id="SignalP"/>
    </source>
</evidence>
<evidence type="ECO:0000313" key="3">
    <source>
        <dbReference type="Proteomes" id="UP000092993"/>
    </source>
</evidence>
<dbReference type="OMA" id="SMVIFNP"/>
<evidence type="ECO:0000313" key="2">
    <source>
        <dbReference type="EMBL" id="OBZ74715.1"/>
    </source>
</evidence>
<accession>A0A1C7MCT0</accession>
<reference evidence="2 3" key="1">
    <citation type="submission" date="2016-03" db="EMBL/GenBank/DDBJ databases">
        <title>Whole genome sequencing of Grifola frondosa 9006-11.</title>
        <authorList>
            <person name="Min B."/>
            <person name="Park H."/>
            <person name="Kim J.-G."/>
            <person name="Cho H."/>
            <person name="Oh Y.-L."/>
            <person name="Kong W.-S."/>
            <person name="Choi I.-G."/>
        </authorList>
    </citation>
    <scope>NUCLEOTIDE SEQUENCE [LARGE SCALE GENOMIC DNA]</scope>
    <source>
        <strain evidence="2 3">9006-11</strain>
    </source>
</reference>
<protein>
    <submittedName>
        <fullName evidence="2">Uncharacterized protein</fullName>
    </submittedName>
</protein>
<dbReference type="Proteomes" id="UP000092993">
    <property type="component" value="Unassembled WGS sequence"/>
</dbReference>
<proteinExistence type="predicted"/>
<keyword evidence="3" id="KW-1185">Reference proteome</keyword>
<feature type="signal peptide" evidence="1">
    <location>
        <begin position="1"/>
        <end position="19"/>
    </location>
</feature>
<dbReference type="AlphaFoldDB" id="A0A1C7MCT0"/>
<organism evidence="2 3">
    <name type="scientific">Grifola frondosa</name>
    <name type="common">Maitake</name>
    <name type="synonym">Polyporus frondosus</name>
    <dbReference type="NCBI Taxonomy" id="5627"/>
    <lineage>
        <taxon>Eukaryota</taxon>
        <taxon>Fungi</taxon>
        <taxon>Dikarya</taxon>
        <taxon>Basidiomycota</taxon>
        <taxon>Agaricomycotina</taxon>
        <taxon>Agaricomycetes</taxon>
        <taxon>Polyporales</taxon>
        <taxon>Grifolaceae</taxon>
        <taxon>Grifola</taxon>
    </lineage>
</organism>
<dbReference type="EMBL" id="LUGG01000005">
    <property type="protein sequence ID" value="OBZ74715.1"/>
    <property type="molecule type" value="Genomic_DNA"/>
</dbReference>
<name>A0A1C7MCT0_GRIFR</name>
<gene>
    <name evidence="2" type="ORF">A0H81_05540</name>
</gene>
<comment type="caution">
    <text evidence="2">The sequence shown here is derived from an EMBL/GenBank/DDBJ whole genome shotgun (WGS) entry which is preliminary data.</text>
</comment>
<feature type="chain" id="PRO_5008889065" evidence="1">
    <location>
        <begin position="20"/>
        <end position="197"/>
    </location>
</feature>